<keyword evidence="2" id="KW-0489">Methyltransferase</keyword>
<dbReference type="GO" id="GO:0003871">
    <property type="term" value="F:5-methyltetrahydropteroyltriglutamate-homocysteine S-methyltransferase activity"/>
    <property type="evidence" value="ECO:0007669"/>
    <property type="project" value="UniProtKB-EC"/>
</dbReference>
<dbReference type="GO" id="GO:0032259">
    <property type="term" value="P:methylation"/>
    <property type="evidence" value="ECO:0007669"/>
    <property type="project" value="UniProtKB-KW"/>
</dbReference>
<dbReference type="EC" id="2.1.1.14" evidence="2"/>
<dbReference type="RefSeq" id="WP_390296534.1">
    <property type="nucleotide sequence ID" value="NZ_JBHSFU010000007.1"/>
</dbReference>
<keyword evidence="3" id="KW-1185">Reference proteome</keyword>
<dbReference type="Gene3D" id="3.20.20.210">
    <property type="match status" value="1"/>
</dbReference>
<feature type="domain" description="Cobalamin-independent methionine synthase MetE C-terminal/archaeal" evidence="1">
    <location>
        <begin position="15"/>
        <end position="362"/>
    </location>
</feature>
<dbReference type="CDD" id="cd03311">
    <property type="entry name" value="CIMS_C_terminal_like"/>
    <property type="match status" value="1"/>
</dbReference>
<dbReference type="PANTHER" id="PTHR43844:SF1">
    <property type="entry name" value="METHIONINE SYNTHASE"/>
    <property type="match status" value="1"/>
</dbReference>
<protein>
    <submittedName>
        <fullName evidence="2">5-methyltetrahydropteroyltriglutamate--homocysteine S-methyltransferase</fullName>
        <ecNumber evidence="2">2.1.1.14</ecNumber>
    </submittedName>
</protein>
<comment type="caution">
    <text evidence="2">The sequence shown here is derived from an EMBL/GenBank/DDBJ whole genome shotgun (WGS) entry which is preliminary data.</text>
</comment>
<dbReference type="EMBL" id="JBHSFU010000007">
    <property type="protein sequence ID" value="MFC4559061.1"/>
    <property type="molecule type" value="Genomic_DNA"/>
</dbReference>
<dbReference type="PANTHER" id="PTHR43844">
    <property type="entry name" value="METHIONINE SYNTHASE"/>
    <property type="match status" value="1"/>
</dbReference>
<dbReference type="Pfam" id="PF01717">
    <property type="entry name" value="Meth_synt_2"/>
    <property type="match status" value="1"/>
</dbReference>
<keyword evidence="2" id="KW-0808">Transferase</keyword>
<accession>A0ABV9DK12</accession>
<reference evidence="3" key="1">
    <citation type="journal article" date="2019" name="Int. J. Syst. Evol. Microbiol.">
        <title>The Global Catalogue of Microorganisms (GCM) 10K type strain sequencing project: providing services to taxonomists for standard genome sequencing and annotation.</title>
        <authorList>
            <consortium name="The Broad Institute Genomics Platform"/>
            <consortium name="The Broad Institute Genome Sequencing Center for Infectious Disease"/>
            <person name="Wu L."/>
            <person name="Ma J."/>
        </authorList>
    </citation>
    <scope>NUCLEOTIDE SEQUENCE [LARGE SCALE GENOMIC DNA]</scope>
    <source>
        <strain evidence="3">CGMCC 4.7426</strain>
    </source>
</reference>
<dbReference type="SUPFAM" id="SSF51726">
    <property type="entry name" value="UROD/MetE-like"/>
    <property type="match status" value="1"/>
</dbReference>
<dbReference type="Proteomes" id="UP001595989">
    <property type="component" value="Unassembled WGS sequence"/>
</dbReference>
<evidence type="ECO:0000259" key="1">
    <source>
        <dbReference type="Pfam" id="PF01717"/>
    </source>
</evidence>
<name>A0ABV9DK12_9BACI</name>
<organism evidence="2 3">
    <name type="scientific">Virgibacillus kekensis</name>
    <dbReference type="NCBI Taxonomy" id="202261"/>
    <lineage>
        <taxon>Bacteria</taxon>
        <taxon>Bacillati</taxon>
        <taxon>Bacillota</taxon>
        <taxon>Bacilli</taxon>
        <taxon>Bacillales</taxon>
        <taxon>Bacillaceae</taxon>
        <taxon>Virgibacillus</taxon>
    </lineage>
</organism>
<gene>
    <name evidence="2" type="ORF">ACFO3D_12750</name>
</gene>
<dbReference type="InterPro" id="IPR002629">
    <property type="entry name" value="Met_Synth_C/arc"/>
</dbReference>
<evidence type="ECO:0000313" key="3">
    <source>
        <dbReference type="Proteomes" id="UP001595989"/>
    </source>
</evidence>
<dbReference type="NCBIfam" id="NF005085">
    <property type="entry name" value="PRK06520.1"/>
    <property type="match status" value="1"/>
</dbReference>
<dbReference type="InterPro" id="IPR038071">
    <property type="entry name" value="UROD/MetE-like_sf"/>
</dbReference>
<evidence type="ECO:0000313" key="2">
    <source>
        <dbReference type="EMBL" id="MFC4559061.1"/>
    </source>
</evidence>
<sequence length="368" mass="41690">MSVTLTKAPFRADHVGSLLRPDRLHKARKQFKDGSISAAALREVENEEIKRVVDKQIELGLRVVSDGEFRRTWFHLDFLEHLNGIDGYIPDHGYKFIGTETEKYDVRNTGKVSFNPNHPHIQDFVDLNKIVDGRAIAKQTIPSPNQLFNSGIHNSDVYPDIEDYANDIIKAYQDAIQAFYDAGVRYLQLDDVYIAGLSAPEIPFNEGKYSREQLIDLALRVVNGSLENKPEDLIVTTHLCRGNYQSTWAFEGSYAIIAPTLLANENVDGFFLEYDDERSGSFKPLKHIPNDGPQVVLGLVTSKNGELEDKEAIKTRIREASQFVPLEQLCLSPQCGFASTHHGNKLTEEEQWNKLKFVVDLANEVWEK</sequence>
<proteinExistence type="predicted"/>